<feature type="coiled-coil region" evidence="1">
    <location>
        <begin position="63"/>
        <end position="109"/>
    </location>
</feature>
<evidence type="ECO:0000256" key="2">
    <source>
        <dbReference type="SAM" id="Phobius"/>
    </source>
</evidence>
<dbReference type="RefSeq" id="WP_080459429.1">
    <property type="nucleotide sequence ID" value="NZ_JXMW01000001.1"/>
</dbReference>
<keyword evidence="1" id="KW-0175">Coiled coil</keyword>
<sequence>MSSDETKKSFWNKGIIWLIIGLILILLLGTILVANNMSFANAISICASTVAILSLLFTQYKNSNNIKKQLDKADERLEIQMNKANTRLKKQLNVQKENLKEQLIHDDKQKVLLSIYKELSNYQDSKKSLNYNLFRGNIHNAILKFASDGDIIKNEELSIFINKLYIYMYLKEIRRDIFSYYYIPEDIKKIITDYLEKIENETLKRSGTNKDDFIKILSSFIEKFKNGEQLEKIDIKLYGLLNDVFYDDKLKVNEDINNIYKKIEKEVGIKMIE</sequence>
<dbReference type="AlphaFoldDB" id="A0A1V6N514"/>
<evidence type="ECO:0000313" key="3">
    <source>
        <dbReference type="EMBL" id="OQD59808.1"/>
    </source>
</evidence>
<comment type="caution">
    <text evidence="3">The sequence shown here is derived from an EMBL/GenBank/DDBJ whole genome shotgun (WGS) entry which is preliminary data.</text>
</comment>
<organism evidence="3 4">
    <name type="scientific">Methanobrevibacter arboriphilus JCM 13429 = DSM 1125</name>
    <dbReference type="NCBI Taxonomy" id="1300164"/>
    <lineage>
        <taxon>Archaea</taxon>
        <taxon>Methanobacteriati</taxon>
        <taxon>Methanobacteriota</taxon>
        <taxon>Methanomada group</taxon>
        <taxon>Methanobacteria</taxon>
        <taxon>Methanobacteriales</taxon>
        <taxon>Methanobacteriaceae</taxon>
        <taxon>Methanobrevibacter</taxon>
    </lineage>
</organism>
<dbReference type="EMBL" id="JXMW01000001">
    <property type="protein sequence ID" value="OQD59808.1"/>
    <property type="molecule type" value="Genomic_DNA"/>
</dbReference>
<keyword evidence="2" id="KW-1133">Transmembrane helix</keyword>
<dbReference type="Proteomes" id="UP000191661">
    <property type="component" value="Unassembled WGS sequence"/>
</dbReference>
<protein>
    <submittedName>
        <fullName evidence="3">Uncharacterized protein</fullName>
    </submittedName>
</protein>
<reference evidence="3 4" key="1">
    <citation type="submission" date="2014-12" db="EMBL/GenBank/DDBJ databases">
        <title>Genome sequence of Methanobrevibacter arboriphilicus DH1, DSM1125.</title>
        <authorList>
            <person name="Poehlein A."/>
            <person name="Thauer R.K."/>
            <person name="Seedorf H."/>
            <person name="Daniel R."/>
        </authorList>
    </citation>
    <scope>NUCLEOTIDE SEQUENCE [LARGE SCALE GENOMIC DNA]</scope>
    <source>
        <strain evidence="3 4">DH1</strain>
    </source>
</reference>
<keyword evidence="4" id="KW-1185">Reference proteome</keyword>
<evidence type="ECO:0000256" key="1">
    <source>
        <dbReference type="SAM" id="Coils"/>
    </source>
</evidence>
<proteinExistence type="predicted"/>
<feature type="transmembrane region" description="Helical" evidence="2">
    <location>
        <begin position="15"/>
        <end position="33"/>
    </location>
</feature>
<evidence type="ECO:0000313" key="4">
    <source>
        <dbReference type="Proteomes" id="UP000191661"/>
    </source>
</evidence>
<keyword evidence="2" id="KW-0472">Membrane</keyword>
<keyword evidence="2" id="KW-0812">Transmembrane</keyword>
<gene>
    <name evidence="3" type="ORF">MBBAR_1c02150</name>
</gene>
<name>A0A1V6N514_METAZ</name>
<accession>A0A1V6N514</accession>
<feature type="transmembrane region" description="Helical" evidence="2">
    <location>
        <begin position="39"/>
        <end position="58"/>
    </location>
</feature>